<comment type="caution">
    <text evidence="1">The sequence shown here is derived from an EMBL/GenBank/DDBJ whole genome shotgun (WGS) entry which is preliminary data.</text>
</comment>
<accession>A0A0F9H5P7</accession>
<dbReference type="PANTHER" id="PTHR37526">
    <property type="entry name" value="PROTEIN TUSB"/>
    <property type="match status" value="1"/>
</dbReference>
<proteinExistence type="predicted"/>
<gene>
    <name evidence="1" type="ORF">LCGC14_1826100</name>
</gene>
<name>A0A0F9H5P7_9ZZZZ</name>
<dbReference type="Pfam" id="PF04077">
    <property type="entry name" value="DsrH"/>
    <property type="match status" value="1"/>
</dbReference>
<dbReference type="Gene3D" id="3.40.1260.10">
    <property type="entry name" value="DsrEFH-like"/>
    <property type="match status" value="1"/>
</dbReference>
<dbReference type="InterPro" id="IPR007215">
    <property type="entry name" value="Sulphur_relay_TusB/DsrH"/>
</dbReference>
<dbReference type="InterPro" id="IPR027396">
    <property type="entry name" value="DsrEFH-like"/>
</dbReference>
<dbReference type="PANTHER" id="PTHR37526:SF1">
    <property type="entry name" value="PROTEIN TUSB"/>
    <property type="match status" value="1"/>
</dbReference>
<evidence type="ECO:0000313" key="1">
    <source>
        <dbReference type="EMBL" id="KKL98271.1"/>
    </source>
</evidence>
<reference evidence="1" key="1">
    <citation type="journal article" date="2015" name="Nature">
        <title>Complex archaea that bridge the gap between prokaryotes and eukaryotes.</title>
        <authorList>
            <person name="Spang A."/>
            <person name="Saw J.H."/>
            <person name="Jorgensen S.L."/>
            <person name="Zaremba-Niedzwiedzka K."/>
            <person name="Martijn J."/>
            <person name="Lind A.E."/>
            <person name="van Eijk R."/>
            <person name="Schleper C."/>
            <person name="Guy L."/>
            <person name="Ettema T.J."/>
        </authorList>
    </citation>
    <scope>NUCLEOTIDE SEQUENCE</scope>
</reference>
<protein>
    <submittedName>
        <fullName evidence="1">Uncharacterized protein</fullName>
    </submittedName>
</protein>
<dbReference type="EMBL" id="LAZR01017961">
    <property type="protein sequence ID" value="KKL98271.1"/>
    <property type="molecule type" value="Genomic_DNA"/>
</dbReference>
<dbReference type="GO" id="GO:1990228">
    <property type="term" value="C:sulfurtransferase complex"/>
    <property type="evidence" value="ECO:0007669"/>
    <property type="project" value="TreeGrafter"/>
</dbReference>
<sequence>MANVYLIDKKFGNNSLRIAEQDKDAEIVLVQDGIYLDVKKIENSGNKIYAVKDDVEKRGYTEILSKNIELIDYGKLVDLILANKVVNFA</sequence>
<dbReference type="SUPFAM" id="SSF75169">
    <property type="entry name" value="DsrEFH-like"/>
    <property type="match status" value="1"/>
</dbReference>
<organism evidence="1">
    <name type="scientific">marine sediment metagenome</name>
    <dbReference type="NCBI Taxonomy" id="412755"/>
    <lineage>
        <taxon>unclassified sequences</taxon>
        <taxon>metagenomes</taxon>
        <taxon>ecological metagenomes</taxon>
    </lineage>
</organism>
<dbReference type="GO" id="GO:0002143">
    <property type="term" value="P:tRNA wobble position uridine thiolation"/>
    <property type="evidence" value="ECO:0007669"/>
    <property type="project" value="InterPro"/>
</dbReference>
<dbReference type="AlphaFoldDB" id="A0A0F9H5P7"/>